<gene>
    <name evidence="1" type="ORF">KI387_011655</name>
</gene>
<comment type="caution">
    <text evidence="1">The sequence shown here is derived from an EMBL/GenBank/DDBJ whole genome shotgun (WGS) entry which is preliminary data.</text>
</comment>
<proteinExistence type="predicted"/>
<evidence type="ECO:0000313" key="2">
    <source>
        <dbReference type="Proteomes" id="UP000824469"/>
    </source>
</evidence>
<dbReference type="AlphaFoldDB" id="A0AA38FFL7"/>
<sequence length="79" mass="8865">DRVQIGNTSFTISTNAIANATSLPAAGDIYFRRSLHAELQDFIAPGDRPIKYLSGYTRDSLPSPWDRVAEVIMRYFTID</sequence>
<accession>A0AA38FFL7</accession>
<protein>
    <submittedName>
        <fullName evidence="1">Uncharacterized protein</fullName>
    </submittedName>
</protein>
<keyword evidence="2" id="KW-1185">Reference proteome</keyword>
<evidence type="ECO:0000313" key="1">
    <source>
        <dbReference type="EMBL" id="KAH9300072.1"/>
    </source>
</evidence>
<reference evidence="1 2" key="1">
    <citation type="journal article" date="2021" name="Nat. Plants">
        <title>The Taxus genome provides insights into paclitaxel biosynthesis.</title>
        <authorList>
            <person name="Xiong X."/>
            <person name="Gou J."/>
            <person name="Liao Q."/>
            <person name="Li Y."/>
            <person name="Zhou Q."/>
            <person name="Bi G."/>
            <person name="Li C."/>
            <person name="Du R."/>
            <person name="Wang X."/>
            <person name="Sun T."/>
            <person name="Guo L."/>
            <person name="Liang H."/>
            <person name="Lu P."/>
            <person name="Wu Y."/>
            <person name="Zhang Z."/>
            <person name="Ro D.K."/>
            <person name="Shang Y."/>
            <person name="Huang S."/>
            <person name="Yan J."/>
        </authorList>
    </citation>
    <scope>NUCLEOTIDE SEQUENCE [LARGE SCALE GENOMIC DNA]</scope>
    <source>
        <strain evidence="1">Ta-2019</strain>
    </source>
</reference>
<organism evidence="1 2">
    <name type="scientific">Taxus chinensis</name>
    <name type="common">Chinese yew</name>
    <name type="synonym">Taxus wallichiana var. chinensis</name>
    <dbReference type="NCBI Taxonomy" id="29808"/>
    <lineage>
        <taxon>Eukaryota</taxon>
        <taxon>Viridiplantae</taxon>
        <taxon>Streptophyta</taxon>
        <taxon>Embryophyta</taxon>
        <taxon>Tracheophyta</taxon>
        <taxon>Spermatophyta</taxon>
        <taxon>Pinopsida</taxon>
        <taxon>Pinidae</taxon>
        <taxon>Conifers II</taxon>
        <taxon>Cupressales</taxon>
        <taxon>Taxaceae</taxon>
        <taxon>Taxus</taxon>
    </lineage>
</organism>
<dbReference type="EMBL" id="JAHRHJ020000009">
    <property type="protein sequence ID" value="KAH9300072.1"/>
    <property type="molecule type" value="Genomic_DNA"/>
</dbReference>
<name>A0AA38FFL7_TAXCH</name>
<feature type="non-terminal residue" evidence="1">
    <location>
        <position position="1"/>
    </location>
</feature>
<feature type="non-terminal residue" evidence="1">
    <location>
        <position position="79"/>
    </location>
</feature>
<dbReference type="Proteomes" id="UP000824469">
    <property type="component" value="Unassembled WGS sequence"/>
</dbReference>